<organism evidence="3 4">
    <name type="scientific">Brassica cretica</name>
    <name type="common">Mustard</name>
    <dbReference type="NCBI Taxonomy" id="69181"/>
    <lineage>
        <taxon>Eukaryota</taxon>
        <taxon>Viridiplantae</taxon>
        <taxon>Streptophyta</taxon>
        <taxon>Embryophyta</taxon>
        <taxon>Tracheophyta</taxon>
        <taxon>Spermatophyta</taxon>
        <taxon>Magnoliopsida</taxon>
        <taxon>eudicotyledons</taxon>
        <taxon>Gunneridae</taxon>
        <taxon>Pentapetalae</taxon>
        <taxon>rosids</taxon>
        <taxon>malvids</taxon>
        <taxon>Brassicales</taxon>
        <taxon>Brassicaceae</taxon>
        <taxon>Brassiceae</taxon>
        <taxon>Brassica</taxon>
    </lineage>
</organism>
<keyword evidence="2" id="KW-0949">S-adenosyl-L-methionine</keyword>
<evidence type="ECO:0000313" key="4">
    <source>
        <dbReference type="Proteomes" id="UP000266723"/>
    </source>
</evidence>
<comment type="function">
    <text evidence="2">Synthesizes nicotianamine, a polyamine which serves as a sensor for the physiological iron status within the plant, and/or might be involved in the transport of iron.</text>
</comment>
<dbReference type="PANTHER" id="PTHR32266:SF14">
    <property type="entry name" value="NICOTIANAMINE SYNTHASE 1"/>
    <property type="match status" value="1"/>
</dbReference>
<keyword evidence="2" id="KW-0808">Transferase</keyword>
<dbReference type="InterPro" id="IPR029063">
    <property type="entry name" value="SAM-dependent_MTases_sf"/>
</dbReference>
<dbReference type="Pfam" id="PF03059">
    <property type="entry name" value="NAS"/>
    <property type="match status" value="1"/>
</dbReference>
<reference evidence="3 4" key="1">
    <citation type="journal article" date="2020" name="BMC Genomics">
        <title>Intraspecific diversification of the crop wild relative Brassica cretica Lam. using demographic model selection.</title>
        <authorList>
            <person name="Kioukis A."/>
            <person name="Michalopoulou V.A."/>
            <person name="Briers L."/>
            <person name="Pirintsos S."/>
            <person name="Studholme D.J."/>
            <person name="Pavlidis P."/>
            <person name="Sarris P.F."/>
        </authorList>
    </citation>
    <scope>NUCLEOTIDE SEQUENCE [LARGE SCALE GENOMIC DNA]</scope>
    <source>
        <strain evidence="4">cv. PFS-1207/04</strain>
    </source>
</reference>
<name>A0ABQ7B6N7_BRACR</name>
<gene>
    <name evidence="3" type="ORF">DY000_02041917</name>
</gene>
<protein>
    <recommendedName>
        <fullName evidence="2">Nicotianamine synthase</fullName>
        <ecNumber evidence="2">2.5.1.43</ecNumber>
    </recommendedName>
</protein>
<evidence type="ECO:0000313" key="3">
    <source>
        <dbReference type="EMBL" id="KAF3527913.1"/>
    </source>
</evidence>
<dbReference type="EC" id="2.5.1.43" evidence="2"/>
<dbReference type="Proteomes" id="UP000266723">
    <property type="component" value="Unassembled WGS sequence"/>
</dbReference>
<comment type="catalytic activity">
    <reaction evidence="2">
        <text>3 S-adenosyl-L-methionine = nicotianamine + 3 S-methyl-5'-thioadenosine + 3 H(+)</text>
        <dbReference type="Rhea" id="RHEA:16481"/>
        <dbReference type="ChEBI" id="CHEBI:15378"/>
        <dbReference type="ChEBI" id="CHEBI:17509"/>
        <dbReference type="ChEBI" id="CHEBI:58249"/>
        <dbReference type="ChEBI" id="CHEBI:59789"/>
        <dbReference type="EC" id="2.5.1.43"/>
    </reaction>
</comment>
<comment type="caution">
    <text evidence="3">The sequence shown here is derived from an EMBL/GenBank/DDBJ whole genome shotgun (WGS) entry which is preliminary data.</text>
</comment>
<comment type="similarity">
    <text evidence="1 2">Belongs to the nicotianamine synthase (NAS)-like family.</text>
</comment>
<evidence type="ECO:0000256" key="1">
    <source>
        <dbReference type="ARBA" id="ARBA00007009"/>
    </source>
</evidence>
<dbReference type="PANTHER" id="PTHR32266">
    <property type="entry name" value="NICOTIANAMINE SYNTHASE 3"/>
    <property type="match status" value="1"/>
</dbReference>
<keyword evidence="4" id="KW-1185">Reference proteome</keyword>
<dbReference type="InterPro" id="IPR036691">
    <property type="entry name" value="Endo/exonu/phosph_ase_sf"/>
</dbReference>
<accession>A0ABQ7B6N7</accession>
<dbReference type="InterPro" id="IPR004298">
    <property type="entry name" value="Nicotian_synth"/>
</dbReference>
<evidence type="ECO:0000256" key="2">
    <source>
        <dbReference type="RuleBase" id="RU368095"/>
    </source>
</evidence>
<sequence length="209" mass="23734">MPLSSITLAKFHLPNTSFYNFDIDPPANALASHLVSRDPDLSRRLIFHATDLLNITTEVLREYDVVLLAALVGLDKEAKRSDIAIVHFVDTLITYKNARFFSTFVYGAHEIPNRQALWEQLTDIAAAKDTLWFLTGDFNEIIDNLEKSGGKERPGSFLSSCHLFDLRHSGDFLTWRESDIQTLSIPDWIGSDKYPTGRCLYLPLCRVRS</sequence>
<proteinExistence type="inferred from homology"/>
<dbReference type="SUPFAM" id="SSF56219">
    <property type="entry name" value="DNase I-like"/>
    <property type="match status" value="1"/>
</dbReference>
<dbReference type="PROSITE" id="PS51142">
    <property type="entry name" value="NAS"/>
    <property type="match status" value="1"/>
</dbReference>
<dbReference type="EMBL" id="QGKV02001507">
    <property type="protein sequence ID" value="KAF3527913.1"/>
    <property type="molecule type" value="Genomic_DNA"/>
</dbReference>
<dbReference type="Gene3D" id="3.40.50.150">
    <property type="entry name" value="Vaccinia Virus protein VP39"/>
    <property type="match status" value="1"/>
</dbReference>